<organism evidence="1">
    <name type="scientific">Cacopsylla melanoneura</name>
    <dbReference type="NCBI Taxonomy" id="428564"/>
    <lineage>
        <taxon>Eukaryota</taxon>
        <taxon>Metazoa</taxon>
        <taxon>Ecdysozoa</taxon>
        <taxon>Arthropoda</taxon>
        <taxon>Hexapoda</taxon>
        <taxon>Insecta</taxon>
        <taxon>Pterygota</taxon>
        <taxon>Neoptera</taxon>
        <taxon>Paraneoptera</taxon>
        <taxon>Hemiptera</taxon>
        <taxon>Sternorrhyncha</taxon>
        <taxon>Psylloidea</taxon>
        <taxon>Psyllidae</taxon>
        <taxon>Psyllinae</taxon>
        <taxon>Cacopsylla</taxon>
    </lineage>
</organism>
<evidence type="ECO:0000313" key="1">
    <source>
        <dbReference type="EMBL" id="CAG6737693.1"/>
    </source>
</evidence>
<name>A0A8D8YYT2_9HEMI</name>
<dbReference type="InterPro" id="IPR021109">
    <property type="entry name" value="Peptidase_aspartic_dom_sf"/>
</dbReference>
<dbReference type="SUPFAM" id="SSF50630">
    <property type="entry name" value="Acid proteases"/>
    <property type="match status" value="1"/>
</dbReference>
<dbReference type="AlphaFoldDB" id="A0A8D8YYT2"/>
<sequence length="130" mass="14351">MPLIIHGTIGTRDLDLTVVTGANRSLLKRDLFQDEVPRNPGKYSARSQIGTEIRVYGEVTLNTRLGNITCPHTYILADIVVDCILGSDFLKQNHATLDIVDQKIVLRADIPMIMTESSVPLMLGCTVTEN</sequence>
<dbReference type="Gene3D" id="2.40.70.10">
    <property type="entry name" value="Acid Proteases"/>
    <property type="match status" value="1"/>
</dbReference>
<protein>
    <submittedName>
        <fullName evidence="1">Uncharacterized protein</fullName>
    </submittedName>
</protein>
<dbReference type="EMBL" id="HBUF01404252">
    <property type="protein sequence ID" value="CAG6737693.1"/>
    <property type="molecule type" value="Transcribed_RNA"/>
</dbReference>
<proteinExistence type="predicted"/>
<reference evidence="1" key="1">
    <citation type="submission" date="2021-05" db="EMBL/GenBank/DDBJ databases">
        <authorList>
            <person name="Alioto T."/>
            <person name="Alioto T."/>
            <person name="Gomez Garrido J."/>
        </authorList>
    </citation>
    <scope>NUCLEOTIDE SEQUENCE</scope>
</reference>
<accession>A0A8D8YYT2</accession>